<keyword evidence="1" id="KW-1133">Transmembrane helix</keyword>
<protein>
    <submittedName>
        <fullName evidence="2">Peptidase m16 inactive domain-containing protein</fullName>
    </submittedName>
</protein>
<sequence length="265" mass="30274">MREKRQLGYSFSCHTASLEFQDSGVLIFGATPRPAYAAKAWDSLCCVIRDLCTHHPPTREEYHAAKQVLTSGFTTSFKTNDYWLTLLFSLQLPTSPKDLDSIKKIPEFYERISLQDVCDVLRETCFAVPMITCVAISGPKEIKSLLARTETAVEGKVKSYLLSLPHPSPSSSHQMIPWSETPAWPEDLPVDEEWESYTRRQALTRASCLSRWSSPTRWFSELSDFFYGDEDCKKKRKLLLFLGVAVLTGTAVMWMLSSRRRVSRR</sequence>
<keyword evidence="1" id="KW-0472">Membrane</keyword>
<feature type="transmembrane region" description="Helical" evidence="1">
    <location>
        <begin position="238"/>
        <end position="256"/>
    </location>
</feature>
<evidence type="ECO:0000256" key="1">
    <source>
        <dbReference type="SAM" id="Phobius"/>
    </source>
</evidence>
<dbReference type="EMBL" id="MIGC01000279">
    <property type="protein sequence ID" value="PHJ25445.1"/>
    <property type="molecule type" value="Genomic_DNA"/>
</dbReference>
<dbReference type="SUPFAM" id="SSF63411">
    <property type="entry name" value="LuxS/MPP-like metallohydrolase"/>
    <property type="match status" value="1"/>
</dbReference>
<organism evidence="2 3">
    <name type="scientific">Cystoisospora suis</name>
    <dbReference type="NCBI Taxonomy" id="483139"/>
    <lineage>
        <taxon>Eukaryota</taxon>
        <taxon>Sar</taxon>
        <taxon>Alveolata</taxon>
        <taxon>Apicomplexa</taxon>
        <taxon>Conoidasida</taxon>
        <taxon>Coccidia</taxon>
        <taxon>Eucoccidiorida</taxon>
        <taxon>Eimeriorina</taxon>
        <taxon>Sarcocystidae</taxon>
        <taxon>Cystoisospora</taxon>
    </lineage>
</organism>
<dbReference type="Proteomes" id="UP000221165">
    <property type="component" value="Unassembled WGS sequence"/>
</dbReference>
<dbReference type="VEuPathDB" id="ToxoDB:CSUI_000703"/>
<dbReference type="GeneID" id="94424145"/>
<proteinExistence type="predicted"/>
<evidence type="ECO:0000313" key="2">
    <source>
        <dbReference type="EMBL" id="PHJ25445.1"/>
    </source>
</evidence>
<dbReference type="GO" id="GO:0046872">
    <property type="term" value="F:metal ion binding"/>
    <property type="evidence" value="ECO:0007669"/>
    <property type="project" value="InterPro"/>
</dbReference>
<evidence type="ECO:0000313" key="3">
    <source>
        <dbReference type="Proteomes" id="UP000221165"/>
    </source>
</evidence>
<dbReference type="Gene3D" id="3.30.830.10">
    <property type="entry name" value="Metalloenzyme, LuxS/M16 peptidase-like"/>
    <property type="match status" value="1"/>
</dbReference>
<accession>A0A2C6LF50</accession>
<keyword evidence="1" id="KW-0812">Transmembrane</keyword>
<dbReference type="AlphaFoldDB" id="A0A2C6LF50"/>
<name>A0A2C6LF50_9APIC</name>
<gene>
    <name evidence="2" type="ORF">CSUI_000703</name>
</gene>
<dbReference type="RefSeq" id="XP_067927092.1">
    <property type="nucleotide sequence ID" value="XM_068060934.1"/>
</dbReference>
<comment type="caution">
    <text evidence="2">The sequence shown here is derived from an EMBL/GenBank/DDBJ whole genome shotgun (WGS) entry which is preliminary data.</text>
</comment>
<keyword evidence="3" id="KW-1185">Reference proteome</keyword>
<dbReference type="InterPro" id="IPR011249">
    <property type="entry name" value="Metalloenz_LuxS/M16"/>
</dbReference>
<reference evidence="2 3" key="1">
    <citation type="journal article" date="2017" name="Int. J. Parasitol.">
        <title>The genome of the protozoan parasite Cystoisospora suis and a reverse vaccinology approach to identify vaccine candidates.</title>
        <authorList>
            <person name="Palmieri N."/>
            <person name="Shrestha A."/>
            <person name="Ruttkowski B."/>
            <person name="Beck T."/>
            <person name="Vogl C."/>
            <person name="Tomley F."/>
            <person name="Blake D.P."/>
            <person name="Joachim A."/>
        </authorList>
    </citation>
    <scope>NUCLEOTIDE SEQUENCE [LARGE SCALE GENOMIC DNA]</scope>
    <source>
        <strain evidence="2 3">Wien I</strain>
    </source>
</reference>